<sequence>MSIETLKKYLPENTLPFLKNWFGPYFIHIKITRERNSKLGDYRKLRDNSHEITINSTLEPQLFFFVLTHELAHMLSFEKFGHRIAPHGSEWKQTFRNMLVESISIYHQDLQKIILEFAKSPKANFMASPDLVRYFRLKDNAGGHVFVEELEPHNEFIYNKQRYILIEKLKKNYLCRNLDNGKTYSFRGLASVQKLNP</sequence>
<dbReference type="EMBL" id="LT906465">
    <property type="protein sequence ID" value="SNV47190.1"/>
    <property type="molecule type" value="Genomic_DNA"/>
</dbReference>
<evidence type="ECO:0000259" key="1">
    <source>
        <dbReference type="Pfam" id="PF10263"/>
    </source>
</evidence>
<dbReference type="InterPro" id="IPR006640">
    <property type="entry name" value="SprT-like_domain"/>
</dbReference>
<feature type="domain" description="SprT-like" evidence="1">
    <location>
        <begin position="37"/>
        <end position="98"/>
    </location>
</feature>
<organism evidence="2 3">
    <name type="scientific">Chryseobacterium taklimakanense</name>
    <dbReference type="NCBI Taxonomy" id="536441"/>
    <lineage>
        <taxon>Bacteria</taxon>
        <taxon>Pseudomonadati</taxon>
        <taxon>Bacteroidota</taxon>
        <taxon>Flavobacteriia</taxon>
        <taxon>Flavobacteriales</taxon>
        <taxon>Weeksellaceae</taxon>
        <taxon>Chryseobacterium group</taxon>
        <taxon>Chryseobacterium</taxon>
    </lineage>
</organism>
<dbReference type="KEGG" id="ctak:4412677_01698"/>
<protein>
    <submittedName>
        <fullName evidence="2">SprT-like family</fullName>
    </submittedName>
</protein>
<dbReference type="RefSeq" id="WP_185116894.1">
    <property type="nucleotide sequence ID" value="NZ_LT906465.1"/>
</dbReference>
<evidence type="ECO:0000313" key="3">
    <source>
        <dbReference type="Proteomes" id="UP000215196"/>
    </source>
</evidence>
<dbReference type="Proteomes" id="UP000215196">
    <property type="component" value="Chromosome 1"/>
</dbReference>
<dbReference type="GO" id="GO:0006950">
    <property type="term" value="P:response to stress"/>
    <property type="evidence" value="ECO:0007669"/>
    <property type="project" value="UniProtKB-ARBA"/>
</dbReference>
<evidence type="ECO:0000313" key="2">
    <source>
        <dbReference type="EMBL" id="SNV47190.1"/>
    </source>
</evidence>
<dbReference type="Pfam" id="PF10263">
    <property type="entry name" value="SprT-like"/>
    <property type="match status" value="1"/>
</dbReference>
<proteinExistence type="predicted"/>
<name>A0A239XLF4_9FLAO</name>
<keyword evidence="3" id="KW-1185">Reference proteome</keyword>
<gene>
    <name evidence="2" type="ORF">SAMEA4412677_01698</name>
</gene>
<accession>A0A239XLF4</accession>
<dbReference type="AlphaFoldDB" id="A0A239XLF4"/>
<reference evidence="2 3" key="1">
    <citation type="submission" date="2017-06" db="EMBL/GenBank/DDBJ databases">
        <authorList>
            <consortium name="Pathogen Informatics"/>
        </authorList>
    </citation>
    <scope>NUCLEOTIDE SEQUENCE [LARGE SCALE GENOMIC DNA]</scope>
    <source>
        <strain evidence="2 3">NCTC13490</strain>
    </source>
</reference>